<comment type="caution">
    <text evidence="3">The sequence shown here is derived from an EMBL/GenBank/DDBJ whole genome shotgun (WGS) entry which is preliminary data.</text>
</comment>
<dbReference type="SUPFAM" id="SSF54695">
    <property type="entry name" value="POZ domain"/>
    <property type="match status" value="1"/>
</dbReference>
<dbReference type="Pfam" id="PF02214">
    <property type="entry name" value="BTB_2"/>
    <property type="match status" value="1"/>
</dbReference>
<evidence type="ECO:0000313" key="3">
    <source>
        <dbReference type="EMBL" id="KAK7529902.1"/>
    </source>
</evidence>
<evidence type="ECO:0000313" key="4">
    <source>
        <dbReference type="Proteomes" id="UP001360953"/>
    </source>
</evidence>
<dbReference type="RefSeq" id="XP_066650268.1">
    <property type="nucleotide sequence ID" value="XM_066803474.1"/>
</dbReference>
<dbReference type="InterPro" id="IPR011333">
    <property type="entry name" value="SKP1/BTB/POZ_sf"/>
</dbReference>
<feature type="region of interest" description="Disordered" evidence="1">
    <location>
        <begin position="1"/>
        <end position="26"/>
    </location>
</feature>
<keyword evidence="4" id="KW-1185">Reference proteome</keyword>
<dbReference type="PANTHER" id="PTHR14499:SF136">
    <property type="entry name" value="GH08630P"/>
    <property type="match status" value="1"/>
</dbReference>
<dbReference type="SMART" id="SM00225">
    <property type="entry name" value="BTB"/>
    <property type="match status" value="1"/>
</dbReference>
<dbReference type="EMBL" id="JBBPEH010000015">
    <property type="protein sequence ID" value="KAK7529902.1"/>
    <property type="molecule type" value="Genomic_DNA"/>
</dbReference>
<dbReference type="GeneID" id="92036380"/>
<accession>A0ABR1L3U4</accession>
<name>A0ABR1L3U4_9PEZI</name>
<evidence type="ECO:0000259" key="2">
    <source>
        <dbReference type="PROSITE" id="PS50097"/>
    </source>
</evidence>
<dbReference type="InterPro" id="IPR000210">
    <property type="entry name" value="BTB/POZ_dom"/>
</dbReference>
<evidence type="ECO:0000256" key="1">
    <source>
        <dbReference type="SAM" id="MobiDB-lite"/>
    </source>
</evidence>
<dbReference type="CDD" id="cd18316">
    <property type="entry name" value="BTB_POZ_KCTD-like"/>
    <property type="match status" value="1"/>
</dbReference>
<dbReference type="InterPro" id="IPR003131">
    <property type="entry name" value="T1-type_BTB"/>
</dbReference>
<dbReference type="Gene3D" id="3.30.710.10">
    <property type="entry name" value="Potassium Channel Kv1.1, Chain A"/>
    <property type="match status" value="1"/>
</dbReference>
<organism evidence="3 4">
    <name type="scientific">Phyllosticta citribraziliensis</name>
    <dbReference type="NCBI Taxonomy" id="989973"/>
    <lineage>
        <taxon>Eukaryota</taxon>
        <taxon>Fungi</taxon>
        <taxon>Dikarya</taxon>
        <taxon>Ascomycota</taxon>
        <taxon>Pezizomycotina</taxon>
        <taxon>Dothideomycetes</taxon>
        <taxon>Dothideomycetes incertae sedis</taxon>
        <taxon>Botryosphaeriales</taxon>
        <taxon>Phyllostictaceae</taxon>
        <taxon>Phyllosticta</taxon>
    </lineage>
</organism>
<reference evidence="3 4" key="1">
    <citation type="submission" date="2024-04" db="EMBL/GenBank/DDBJ databases">
        <title>Phyllosticta paracitricarpa is synonymous to the EU quarantine fungus P. citricarpa based on phylogenomic analyses.</title>
        <authorList>
            <consortium name="Lawrence Berkeley National Laboratory"/>
            <person name="Van ingen-buijs V.A."/>
            <person name="Van westerhoven A.C."/>
            <person name="Haridas S."/>
            <person name="Skiadas P."/>
            <person name="Martin F."/>
            <person name="Groenewald J.Z."/>
            <person name="Crous P.W."/>
            <person name="Seidl M.F."/>
        </authorList>
    </citation>
    <scope>NUCLEOTIDE SEQUENCE [LARGE SCALE GENOMIC DNA]</scope>
    <source>
        <strain evidence="3 4">CPC 17464</strain>
    </source>
</reference>
<dbReference type="PANTHER" id="PTHR14499">
    <property type="entry name" value="POTASSIUM CHANNEL TETRAMERIZATION DOMAIN-CONTAINING"/>
    <property type="match status" value="1"/>
</dbReference>
<feature type="region of interest" description="Disordered" evidence="1">
    <location>
        <begin position="229"/>
        <end position="256"/>
    </location>
</feature>
<gene>
    <name evidence="3" type="ORF">J3D65DRAFT_672291</name>
</gene>
<protein>
    <recommendedName>
        <fullName evidence="2">BTB domain-containing protein</fullName>
    </recommendedName>
</protein>
<feature type="domain" description="BTB" evidence="2">
    <location>
        <begin position="32"/>
        <end position="95"/>
    </location>
</feature>
<dbReference type="Proteomes" id="UP001360953">
    <property type="component" value="Unassembled WGS sequence"/>
</dbReference>
<dbReference type="PROSITE" id="PS50097">
    <property type="entry name" value="BTB"/>
    <property type="match status" value="1"/>
</dbReference>
<proteinExistence type="predicted"/>
<sequence>MDTSTPSMFPPTNAPQPATNASTSAAASSSATPITLNVGGTPFVVLRDTLSSSLFFQGLLSGRWEHNRLADGSYFVDWEPEVFRHVLKYLRTGHLPSCWKGLQHGFDYEFADELREAAEFFGVEELREWLQRKKFLEKVEVRINTESYKSGCLGLKTYGYGIIPECHVQLVSKNGGPCPKAQDWYNEHIAKCRQQSGNTSAAPMNHQMDTLVLVIKKRVVYHENILDDENDQRESYSDGPSPKFRRAEPNFSSFAK</sequence>
<feature type="compositionally biased region" description="Low complexity" evidence="1">
    <location>
        <begin position="15"/>
        <end position="26"/>
    </location>
</feature>